<dbReference type="InterPro" id="IPR000160">
    <property type="entry name" value="GGDEF_dom"/>
</dbReference>
<dbReference type="InterPro" id="IPR043128">
    <property type="entry name" value="Rev_trsase/Diguanyl_cyclase"/>
</dbReference>
<sequence length="339" mass="36853">MTYEHTIAQTAQYLREALPLMSRQQAGLHPWSYAIWYEHVAGCNSALSRDLAEHTRDGARLDEAATQKLYRKHIAELDVDQSQRLHDGLVQTLETLGEGSQCATTEASQFERSLGRWQQELTQAAPGEHAKVLSAMEQGAKAMQHSMQALSHKLAHCRQTLAALHDEVNRARADTLQDALTGLLNRRGFEQALGQCLASNPIGTPVSPCLLLGNLDEFESLREHLGAAGLSDLISMLGNALRQVAQSHHVTARLNDHEFALLMPEAGLHEANMVAEQLRMSAASLAPANMGWSLSIGVTQAGISDNPAALLMRANQALLASRRQGRNRVTVLAADDAAA</sequence>
<comment type="catalytic activity">
    <reaction evidence="2">
        <text>2 GTP = 3',3'-c-di-GMP + 2 diphosphate</text>
        <dbReference type="Rhea" id="RHEA:24898"/>
        <dbReference type="ChEBI" id="CHEBI:33019"/>
        <dbReference type="ChEBI" id="CHEBI:37565"/>
        <dbReference type="ChEBI" id="CHEBI:58805"/>
        <dbReference type="EC" id="2.7.7.65"/>
    </reaction>
</comment>
<dbReference type="PROSITE" id="PS50887">
    <property type="entry name" value="GGDEF"/>
    <property type="match status" value="1"/>
</dbReference>
<comment type="caution">
    <text evidence="4">The sequence shown here is derived from an EMBL/GenBank/DDBJ whole genome shotgun (WGS) entry which is preliminary data.</text>
</comment>
<evidence type="ECO:0000259" key="3">
    <source>
        <dbReference type="PROSITE" id="PS50887"/>
    </source>
</evidence>
<organism evidence="4 5">
    <name type="scientific">Roseateles rivi</name>
    <dbReference type="NCBI Taxonomy" id="3299028"/>
    <lineage>
        <taxon>Bacteria</taxon>
        <taxon>Pseudomonadati</taxon>
        <taxon>Pseudomonadota</taxon>
        <taxon>Betaproteobacteria</taxon>
        <taxon>Burkholderiales</taxon>
        <taxon>Sphaerotilaceae</taxon>
        <taxon>Roseateles</taxon>
    </lineage>
</organism>
<dbReference type="CDD" id="cd01949">
    <property type="entry name" value="GGDEF"/>
    <property type="match status" value="1"/>
</dbReference>
<dbReference type="InterPro" id="IPR050469">
    <property type="entry name" value="Diguanylate_Cyclase"/>
</dbReference>
<evidence type="ECO:0000313" key="4">
    <source>
        <dbReference type="EMBL" id="MFG6449745.1"/>
    </source>
</evidence>
<accession>A0ABW7FZF5</accession>
<dbReference type="EMBL" id="JBIGHZ010000006">
    <property type="protein sequence ID" value="MFG6449745.1"/>
    <property type="molecule type" value="Genomic_DNA"/>
</dbReference>
<evidence type="ECO:0000313" key="5">
    <source>
        <dbReference type="Proteomes" id="UP001606099"/>
    </source>
</evidence>
<proteinExistence type="predicted"/>
<evidence type="ECO:0000256" key="1">
    <source>
        <dbReference type="ARBA" id="ARBA00012528"/>
    </source>
</evidence>
<dbReference type="InterPro" id="IPR029787">
    <property type="entry name" value="Nucleotide_cyclase"/>
</dbReference>
<feature type="domain" description="GGDEF" evidence="3">
    <location>
        <begin position="206"/>
        <end position="334"/>
    </location>
</feature>
<gene>
    <name evidence="4" type="ORF">ACG0Z6_16085</name>
</gene>
<dbReference type="SUPFAM" id="SSF55073">
    <property type="entry name" value="Nucleotide cyclase"/>
    <property type="match status" value="1"/>
</dbReference>
<evidence type="ECO:0000256" key="2">
    <source>
        <dbReference type="ARBA" id="ARBA00034247"/>
    </source>
</evidence>
<dbReference type="RefSeq" id="WP_394463266.1">
    <property type="nucleotide sequence ID" value="NZ_JBIGHZ010000006.1"/>
</dbReference>
<name>A0ABW7FZF5_9BURK</name>
<dbReference type="PANTHER" id="PTHR45138:SF9">
    <property type="entry name" value="DIGUANYLATE CYCLASE DGCM-RELATED"/>
    <property type="match status" value="1"/>
</dbReference>
<keyword evidence="5" id="KW-1185">Reference proteome</keyword>
<reference evidence="4 5" key="1">
    <citation type="submission" date="2024-08" db="EMBL/GenBank/DDBJ databases">
        <authorList>
            <person name="Lu H."/>
        </authorList>
    </citation>
    <scope>NUCLEOTIDE SEQUENCE [LARGE SCALE GENOMIC DNA]</scope>
    <source>
        <strain evidence="4 5">BYS180W</strain>
    </source>
</reference>
<dbReference type="SMART" id="SM00267">
    <property type="entry name" value="GGDEF"/>
    <property type="match status" value="1"/>
</dbReference>
<dbReference type="Pfam" id="PF00990">
    <property type="entry name" value="GGDEF"/>
    <property type="match status" value="1"/>
</dbReference>
<dbReference type="Gene3D" id="3.30.70.270">
    <property type="match status" value="1"/>
</dbReference>
<dbReference type="Proteomes" id="UP001606099">
    <property type="component" value="Unassembled WGS sequence"/>
</dbReference>
<dbReference type="PANTHER" id="PTHR45138">
    <property type="entry name" value="REGULATORY COMPONENTS OF SENSORY TRANSDUCTION SYSTEM"/>
    <property type="match status" value="1"/>
</dbReference>
<protein>
    <recommendedName>
        <fullName evidence="1">diguanylate cyclase</fullName>
        <ecNumber evidence="1">2.7.7.65</ecNumber>
    </recommendedName>
</protein>
<dbReference type="NCBIfam" id="TIGR00254">
    <property type="entry name" value="GGDEF"/>
    <property type="match status" value="1"/>
</dbReference>
<dbReference type="EC" id="2.7.7.65" evidence="1"/>